<reference evidence="1 2" key="1">
    <citation type="submission" date="2019-01" db="EMBL/GenBank/DDBJ databases">
        <authorList>
            <person name="Deng T."/>
        </authorList>
    </citation>
    <scope>NUCLEOTIDE SEQUENCE [LARGE SCALE GENOMIC DNA]</scope>
    <source>
        <strain evidence="1 2">F8825</strain>
    </source>
</reference>
<dbReference type="AlphaFoldDB" id="A0A4V1RRR7"/>
<evidence type="ECO:0000313" key="1">
    <source>
        <dbReference type="EMBL" id="RYC17394.1"/>
    </source>
</evidence>
<dbReference type="Proteomes" id="UP000291088">
    <property type="component" value="Unassembled WGS sequence"/>
</dbReference>
<organism evidence="1 2">
    <name type="scientific">Ciceribacter ferrooxidans</name>
    <dbReference type="NCBI Taxonomy" id="2509717"/>
    <lineage>
        <taxon>Bacteria</taxon>
        <taxon>Pseudomonadati</taxon>
        <taxon>Pseudomonadota</taxon>
        <taxon>Alphaproteobacteria</taxon>
        <taxon>Hyphomicrobiales</taxon>
        <taxon>Rhizobiaceae</taxon>
        <taxon>Ciceribacter</taxon>
    </lineage>
</organism>
<accession>A0A4V1RRR7</accession>
<protein>
    <submittedName>
        <fullName evidence="1">Uncharacterized protein</fullName>
    </submittedName>
</protein>
<keyword evidence="2" id="KW-1185">Reference proteome</keyword>
<sequence>MRRSAVTLLLSVACVSCSPLSGQVGKLESALLAIPVGSSVRFEDPSQLAGRTICMVQPYQDNLALRHPLADQVNEYLADQGFESNEAYFAFVLVGDNEFDVVKLPRSDKLDILALHQASQMSRGTLPQGFVPRECVTGPDAATAKIEFMGRAYIRLGQMQ</sequence>
<dbReference type="RefSeq" id="WP_165351095.1">
    <property type="nucleotide sequence ID" value="NZ_SDVB01000170.1"/>
</dbReference>
<gene>
    <name evidence="1" type="ORF">EUU22_05220</name>
</gene>
<comment type="caution">
    <text evidence="1">The sequence shown here is derived from an EMBL/GenBank/DDBJ whole genome shotgun (WGS) entry which is preliminary data.</text>
</comment>
<evidence type="ECO:0000313" key="2">
    <source>
        <dbReference type="Proteomes" id="UP000291088"/>
    </source>
</evidence>
<dbReference type="EMBL" id="SDVB01000170">
    <property type="protein sequence ID" value="RYC17394.1"/>
    <property type="molecule type" value="Genomic_DNA"/>
</dbReference>
<proteinExistence type="predicted"/>
<name>A0A4V1RRR7_9HYPH</name>